<feature type="domain" description="AMP-dependent synthetase/ligase" evidence="3">
    <location>
        <begin position="31"/>
        <end position="389"/>
    </location>
</feature>
<comment type="caution">
    <text evidence="5">The sequence shown here is derived from an EMBL/GenBank/DDBJ whole genome shotgun (WGS) entry which is preliminary data.</text>
</comment>
<dbReference type="Pfam" id="PF00501">
    <property type="entry name" value="AMP-binding"/>
    <property type="match status" value="1"/>
</dbReference>
<comment type="similarity">
    <text evidence="1">Belongs to the ATP-dependent AMP-binding enzyme family.</text>
</comment>
<name>A0A2T0FPT6_9ASCO</name>
<gene>
    <name evidence="5" type="ORF">B9G98_04597</name>
</gene>
<evidence type="ECO:0000313" key="6">
    <source>
        <dbReference type="Proteomes" id="UP000238350"/>
    </source>
</evidence>
<dbReference type="GeneID" id="36518345"/>
<evidence type="ECO:0000313" key="5">
    <source>
        <dbReference type="EMBL" id="PRT56977.1"/>
    </source>
</evidence>
<accession>A0A2T0FPT6</accession>
<protein>
    <submittedName>
        <fullName evidence="5">Putative 4-coumarate--CoA ligase 1</fullName>
    </submittedName>
</protein>
<sequence>MYESPLPDLELPKGNVVEDWLKSPNLQSRIDHPIVSDALTKESFTPRQIIDGMGKHAALLRSKYGIEENSVVCIFTFNSIFHSILHLSILSLGAQISPANVMYTPEELAHQLRVVQPRLIICAPENAKTTQEAIQLANFSTQVITLDQAASEIRDLLQNRNAPSVSPIPVDGPEQHAYYCFSSGTTGLPKAVITTQGNINAQFRQMNAVNHLMLKPGSRMTAFLPMSHIYGLTLFLWCASYAAAHIVVFPKFELETVLRAICAFDIEFCPLVPPVAVLLGKSPVVDKYPIHKHLKAIMSGAAPLAKSTGELCRARIPNLTIHQAYGLTESSPFTHAVLGGFEDKYESSIGWLLPNVKARLVDPITEMDAEPGKPGELWLHGPNIMKGYYKNEQATEHTLSHGNWLKTGDVAIVDPETQQFYIVDRIKELIKSKGHQVAPAELEALLLTHPHVQDVAVVGVNDSTESTELPRAFLVLQPGVLAHEVVAWFNSKVAKHKRLWGGAVLMDAIPKSPSGKILRRLLKDHKADEIHGVDKSKL</sequence>
<dbReference type="AlphaFoldDB" id="A0A2T0FPT6"/>
<dbReference type="SUPFAM" id="SSF56801">
    <property type="entry name" value="Acetyl-CoA synthetase-like"/>
    <property type="match status" value="1"/>
</dbReference>
<proteinExistence type="inferred from homology"/>
<dbReference type="PANTHER" id="PTHR24096:SF149">
    <property type="entry name" value="AMP-BINDING DOMAIN-CONTAINING PROTEIN-RELATED"/>
    <property type="match status" value="1"/>
</dbReference>
<keyword evidence="6" id="KW-1185">Reference proteome</keyword>
<dbReference type="GO" id="GO:0016405">
    <property type="term" value="F:CoA-ligase activity"/>
    <property type="evidence" value="ECO:0007669"/>
    <property type="project" value="TreeGrafter"/>
</dbReference>
<dbReference type="InterPro" id="IPR045851">
    <property type="entry name" value="AMP-bd_C_sf"/>
</dbReference>
<dbReference type="PANTHER" id="PTHR24096">
    <property type="entry name" value="LONG-CHAIN-FATTY-ACID--COA LIGASE"/>
    <property type="match status" value="1"/>
</dbReference>
<dbReference type="RefSeq" id="XP_024666922.1">
    <property type="nucleotide sequence ID" value="XM_024811154.1"/>
</dbReference>
<feature type="domain" description="AMP-binding enzyme C-terminal" evidence="4">
    <location>
        <begin position="441"/>
        <end position="516"/>
    </location>
</feature>
<dbReference type="OrthoDB" id="1700726at2759"/>
<organism evidence="5 6">
    <name type="scientific">Wickerhamiella sorbophila</name>
    <dbReference type="NCBI Taxonomy" id="45607"/>
    <lineage>
        <taxon>Eukaryota</taxon>
        <taxon>Fungi</taxon>
        <taxon>Dikarya</taxon>
        <taxon>Ascomycota</taxon>
        <taxon>Saccharomycotina</taxon>
        <taxon>Dipodascomycetes</taxon>
        <taxon>Dipodascales</taxon>
        <taxon>Trichomonascaceae</taxon>
        <taxon>Wickerhamiella</taxon>
    </lineage>
</organism>
<evidence type="ECO:0000256" key="2">
    <source>
        <dbReference type="ARBA" id="ARBA00022598"/>
    </source>
</evidence>
<reference evidence="5 6" key="1">
    <citation type="submission" date="2017-04" db="EMBL/GenBank/DDBJ databases">
        <title>Genome sequencing of [Candida] sorbophila.</title>
        <authorList>
            <person name="Ahn J.O."/>
        </authorList>
    </citation>
    <scope>NUCLEOTIDE SEQUENCE [LARGE SCALE GENOMIC DNA]</scope>
    <source>
        <strain evidence="5 6">DS02</strain>
    </source>
</reference>
<evidence type="ECO:0000259" key="3">
    <source>
        <dbReference type="Pfam" id="PF00501"/>
    </source>
</evidence>
<dbReference type="PROSITE" id="PS00455">
    <property type="entry name" value="AMP_BINDING"/>
    <property type="match status" value="1"/>
</dbReference>
<dbReference type="InterPro" id="IPR025110">
    <property type="entry name" value="AMP-bd_C"/>
</dbReference>
<dbReference type="EMBL" id="NDIQ01000022">
    <property type="protein sequence ID" value="PRT56977.1"/>
    <property type="molecule type" value="Genomic_DNA"/>
</dbReference>
<evidence type="ECO:0000256" key="1">
    <source>
        <dbReference type="ARBA" id="ARBA00006432"/>
    </source>
</evidence>
<keyword evidence="2 5" id="KW-0436">Ligase</keyword>
<dbReference type="Proteomes" id="UP000238350">
    <property type="component" value="Unassembled WGS sequence"/>
</dbReference>
<dbReference type="InterPro" id="IPR000873">
    <property type="entry name" value="AMP-dep_synth/lig_dom"/>
</dbReference>
<dbReference type="Gene3D" id="3.40.50.12780">
    <property type="entry name" value="N-terminal domain of ligase-like"/>
    <property type="match status" value="1"/>
</dbReference>
<evidence type="ECO:0000259" key="4">
    <source>
        <dbReference type="Pfam" id="PF13193"/>
    </source>
</evidence>
<dbReference type="InterPro" id="IPR042099">
    <property type="entry name" value="ANL_N_sf"/>
</dbReference>
<dbReference type="STRING" id="45607.A0A2T0FPT6"/>
<dbReference type="Pfam" id="PF13193">
    <property type="entry name" value="AMP-binding_C"/>
    <property type="match status" value="1"/>
</dbReference>
<dbReference type="Gene3D" id="3.30.300.30">
    <property type="match status" value="1"/>
</dbReference>
<dbReference type="InterPro" id="IPR020845">
    <property type="entry name" value="AMP-binding_CS"/>
</dbReference>
<dbReference type="CDD" id="cd05911">
    <property type="entry name" value="Firefly_Luc_like"/>
    <property type="match status" value="1"/>
</dbReference>